<accession>A0AAU7M0R9</accession>
<evidence type="ECO:0000313" key="1">
    <source>
        <dbReference type="EMBL" id="XBP72803.1"/>
    </source>
</evidence>
<organism evidence="1">
    <name type="scientific">Polaromonas hydrogenivorans</name>
    <dbReference type="NCBI Taxonomy" id="335476"/>
    <lineage>
        <taxon>Bacteria</taxon>
        <taxon>Pseudomonadati</taxon>
        <taxon>Pseudomonadota</taxon>
        <taxon>Betaproteobacteria</taxon>
        <taxon>Burkholderiales</taxon>
        <taxon>Comamonadaceae</taxon>
        <taxon>Polaromonas</taxon>
    </lineage>
</organism>
<dbReference type="Pfam" id="PF09998">
    <property type="entry name" value="DUF2239"/>
    <property type="match status" value="1"/>
</dbReference>
<dbReference type="InterPro" id="IPR018715">
    <property type="entry name" value="DUF2239"/>
</dbReference>
<dbReference type="AlphaFoldDB" id="A0AAU7M0R9"/>
<gene>
    <name evidence="1" type="ORF">ABLV49_23680</name>
</gene>
<name>A0AAU7M0R9_9BURK</name>
<geneLocation type="plasmid" evidence="1">
    <name>p2</name>
</geneLocation>
<dbReference type="RefSeq" id="WP_349282580.1">
    <property type="nucleotide sequence ID" value="NZ_CBCSCU010000055.1"/>
</dbReference>
<proteinExistence type="predicted"/>
<dbReference type="EMBL" id="CP157677">
    <property type="protein sequence ID" value="XBP72803.1"/>
    <property type="molecule type" value="Genomic_DNA"/>
</dbReference>
<sequence length="212" mass="23239">MTDTATPSYTSFNGHKRIASGSLKVNALAVKHALATGVPNPLLTFCDQTGKVVDIDIRGSDAEMFARLPPEGYQLQGNESALIDSEQSGAPRGRGRPKLGVVAREITLLPRHWDWLAEQPGGASVTLRKLVDEARRANVDRDRQRRASECAYHFMSAVAGDMAGFEEASRALFANDAAKFRQQTEAWPTDVRDYVRYLAYPLPPTEVPSLAP</sequence>
<keyword evidence="1" id="KW-0614">Plasmid</keyword>
<reference evidence="1" key="1">
    <citation type="submission" date="2024-05" db="EMBL/GenBank/DDBJ databases">
        <authorList>
            <person name="Bunk B."/>
            <person name="Swiderski J."/>
            <person name="Sproer C."/>
            <person name="Thiel V."/>
        </authorList>
    </citation>
    <scope>NUCLEOTIDE SEQUENCE</scope>
    <source>
        <strain evidence="1">DSM 17735</strain>
        <plasmid evidence="1">p2</plasmid>
    </source>
</reference>
<protein>
    <submittedName>
        <fullName evidence="1">DUF2239 family protein</fullName>
    </submittedName>
</protein>